<keyword evidence="2" id="KW-0732">Signal</keyword>
<name>A0ABV6U1S6_9ACTN</name>
<feature type="chain" id="PRO_5046044609" evidence="2">
    <location>
        <begin position="34"/>
        <end position="452"/>
    </location>
</feature>
<dbReference type="RefSeq" id="WP_394299310.1">
    <property type="nucleotide sequence ID" value="NZ_JBHMQT010000003.1"/>
</dbReference>
<feature type="region of interest" description="Disordered" evidence="1">
    <location>
        <begin position="385"/>
        <end position="452"/>
    </location>
</feature>
<keyword evidence="4" id="KW-1185">Reference proteome</keyword>
<feature type="signal peptide" evidence="2">
    <location>
        <begin position="1"/>
        <end position="33"/>
    </location>
</feature>
<comment type="caution">
    <text evidence="3">The sequence shown here is derived from an EMBL/GenBank/DDBJ whole genome shotgun (WGS) entry which is preliminary data.</text>
</comment>
<organism evidence="3 4">
    <name type="scientific">Sphaerimonospora cavernae</name>
    <dbReference type="NCBI Taxonomy" id="1740611"/>
    <lineage>
        <taxon>Bacteria</taxon>
        <taxon>Bacillati</taxon>
        <taxon>Actinomycetota</taxon>
        <taxon>Actinomycetes</taxon>
        <taxon>Streptosporangiales</taxon>
        <taxon>Streptosporangiaceae</taxon>
        <taxon>Sphaerimonospora</taxon>
    </lineage>
</organism>
<accession>A0ABV6U1S6</accession>
<evidence type="ECO:0000313" key="3">
    <source>
        <dbReference type="EMBL" id="MFC0861071.1"/>
    </source>
</evidence>
<sequence>MTRRRKRCAVPRCVLFAGLLAGHLLRATPVAHAHTHVQPDEVAQGASTGRFAGDASLSDVAGLSAKDIWAVGQQNVWDTWRNRGVITHWNGVSWTDVAIRGDATGAGHLRSVAAVSPSEIWVVGDGHDGLPYVAKGSPGGFDRVDVPQFRVGDWLGAVAASLGRVVTVGSRGGRAFMAVSGGAGKGWTTRSGPDGIMYGVALAGKSDGWAVGDSGSRPLMMRLSGGRWKPVDLPEIKGGFLRDVYAQSRKRAIAVGGVYEGDDDTIAPLVLRWDGKEWSRERPRSDGKARSRGKTLPGQAELYGVTGDGDGTFWAAGYDPAHPAEGFLLRRSGSRWTVIRGQAPPQKGDVGERTVRLQAVAHVTGLTVAVGHVLDAKGHYTDLVERFGPPSGHPDQTGRAGHTTAPSSHPESVGGPSPMRTTRVTKPPMKAATAAKTTQPSIDQPSIAASKR</sequence>
<feature type="region of interest" description="Disordered" evidence="1">
    <location>
        <begin position="278"/>
        <end position="297"/>
    </location>
</feature>
<feature type="compositionally biased region" description="Basic and acidic residues" evidence="1">
    <location>
        <begin position="278"/>
        <end position="289"/>
    </location>
</feature>
<reference evidence="3 4" key="1">
    <citation type="submission" date="2024-09" db="EMBL/GenBank/DDBJ databases">
        <authorList>
            <person name="Sun Q."/>
            <person name="Mori K."/>
        </authorList>
    </citation>
    <scope>NUCLEOTIDE SEQUENCE [LARGE SCALE GENOMIC DNA]</scope>
    <source>
        <strain evidence="3 4">TBRC 1851</strain>
    </source>
</reference>
<evidence type="ECO:0000256" key="2">
    <source>
        <dbReference type="SAM" id="SignalP"/>
    </source>
</evidence>
<protein>
    <submittedName>
        <fullName evidence="3">Uncharacterized protein</fullName>
    </submittedName>
</protein>
<evidence type="ECO:0000256" key="1">
    <source>
        <dbReference type="SAM" id="MobiDB-lite"/>
    </source>
</evidence>
<gene>
    <name evidence="3" type="ORF">ACFHYQ_02045</name>
</gene>
<dbReference type="EMBL" id="JBHMQT010000003">
    <property type="protein sequence ID" value="MFC0861071.1"/>
    <property type="molecule type" value="Genomic_DNA"/>
</dbReference>
<proteinExistence type="predicted"/>
<dbReference type="Proteomes" id="UP001589870">
    <property type="component" value="Unassembled WGS sequence"/>
</dbReference>
<evidence type="ECO:0000313" key="4">
    <source>
        <dbReference type="Proteomes" id="UP001589870"/>
    </source>
</evidence>
<feature type="compositionally biased region" description="Low complexity" evidence="1">
    <location>
        <begin position="425"/>
        <end position="440"/>
    </location>
</feature>